<dbReference type="PANTHER" id="PTHR43280">
    <property type="entry name" value="ARAC-FAMILY TRANSCRIPTIONAL REGULATOR"/>
    <property type="match status" value="1"/>
</dbReference>
<dbReference type="SMART" id="SM00342">
    <property type="entry name" value="HTH_ARAC"/>
    <property type="match status" value="1"/>
</dbReference>
<dbReference type="Pfam" id="PF12833">
    <property type="entry name" value="HTH_18"/>
    <property type="match status" value="1"/>
</dbReference>
<accession>A0ABT6TQE4</accession>
<evidence type="ECO:0000313" key="6">
    <source>
        <dbReference type="EMBL" id="MDI4649072.1"/>
    </source>
</evidence>
<dbReference type="PANTHER" id="PTHR43280:SF2">
    <property type="entry name" value="HTH-TYPE TRANSCRIPTIONAL REGULATOR EXSA"/>
    <property type="match status" value="1"/>
</dbReference>
<dbReference type="Proteomes" id="UP001161691">
    <property type="component" value="Unassembled WGS sequence"/>
</dbReference>
<evidence type="ECO:0000256" key="1">
    <source>
        <dbReference type="ARBA" id="ARBA00023015"/>
    </source>
</evidence>
<feature type="transmembrane region" description="Helical" evidence="4">
    <location>
        <begin position="306"/>
        <end position="324"/>
    </location>
</feature>
<comment type="caution">
    <text evidence="6">The sequence shown here is derived from an EMBL/GenBank/DDBJ whole genome shotgun (WGS) entry which is preliminary data.</text>
</comment>
<dbReference type="PROSITE" id="PS01124">
    <property type="entry name" value="HTH_ARAC_FAMILY_2"/>
    <property type="match status" value="1"/>
</dbReference>
<reference evidence="6" key="1">
    <citation type="submission" date="2023-04" db="EMBL/GenBank/DDBJ databases">
        <title>Comparative genomic analysis of Cohnella hashimotonis sp. nov., isolated from the International Space Station.</title>
        <authorList>
            <person name="Venkateswaran K."/>
            <person name="Simpson A."/>
        </authorList>
    </citation>
    <scope>NUCLEOTIDE SEQUENCE</scope>
    <source>
        <strain evidence="6">F6_2S_P_1</strain>
    </source>
</reference>
<keyword evidence="1" id="KW-0805">Transcription regulation</keyword>
<keyword evidence="4" id="KW-0812">Transmembrane</keyword>
<gene>
    <name evidence="6" type="ORF">KB449_29305</name>
</gene>
<evidence type="ECO:0000256" key="4">
    <source>
        <dbReference type="SAM" id="Phobius"/>
    </source>
</evidence>
<keyword evidence="2" id="KW-0238">DNA-binding</keyword>
<dbReference type="Gene3D" id="1.10.10.60">
    <property type="entry name" value="Homeodomain-like"/>
    <property type="match status" value="2"/>
</dbReference>
<keyword evidence="3" id="KW-0804">Transcription</keyword>
<protein>
    <submittedName>
        <fullName evidence="6">AraC family transcriptional regulator</fullName>
    </submittedName>
</protein>
<keyword evidence="7" id="KW-1185">Reference proteome</keyword>
<evidence type="ECO:0000256" key="2">
    <source>
        <dbReference type="ARBA" id="ARBA00023125"/>
    </source>
</evidence>
<dbReference type="SUPFAM" id="SSF46689">
    <property type="entry name" value="Homeodomain-like"/>
    <property type="match status" value="1"/>
</dbReference>
<dbReference type="RefSeq" id="WP_282911737.1">
    <property type="nucleotide sequence ID" value="NZ_JAGRPV010000001.1"/>
</dbReference>
<dbReference type="InterPro" id="IPR009057">
    <property type="entry name" value="Homeodomain-like_sf"/>
</dbReference>
<evidence type="ECO:0000259" key="5">
    <source>
        <dbReference type="PROSITE" id="PS01124"/>
    </source>
</evidence>
<keyword evidence="4" id="KW-0472">Membrane</keyword>
<dbReference type="EMBL" id="JAGRPV010000001">
    <property type="protein sequence ID" value="MDI4649072.1"/>
    <property type="molecule type" value="Genomic_DNA"/>
</dbReference>
<sequence>MKLKTKIKSKILLKMVLWFSASALFIVGILSVVIYWNAQSLMVKKESDNNQKILFQVKYNTNLMNDAITRLAQSIFLNGDINKIMYAKEENMVDVIIRMNTAVTSLTSSYPYVHSISIYNRNLDQFYNAGSPVFFNDTQLSELNASDRVLPKLKPIYRDIHKVMNGRVESEHVLSYFMYETPMDDEKPSALVINVKPEWLLENIRQINMIDPQKKSSIFLLDQQDDIVDTDQAAEKQNQLKWFQQEYTRYKQSDPTPSTDGSFKRTYMDTQYLVTFSYMDSIGMTLMKIQPALEVNGYLNSFKTSIIFITVFVLLMAIAISVSISRKIYSPIGNLVQTISAGRMHKFDLRGTGDEISYLDSVYKQSMEQLNLFDKQRYQYEDVIKHYWLNRLLTEKVKLGKTELADLFLETKIALPLEGTYAVLLLKIDNYRRFQQTFSAQDKETIRFAIINIASEWVAKKYVNEGLDLRDDHVAIMLSLPAEDETFEEEIAALIREAQQFVQQYYKITFTASLSPALHRLEALPTLYNKALEQSVYRFIYGHRSVIDSKAVLANEAGKKKGYSKPLEEQFQEAILKGDTTGIESALKPLFDEMTQLSYYNAMASTFRLLEIARKTLEQRLATDLSALPIDLSAFSLSIMENETLGGIFDRLVDTLGQALRAHEGGELPPPKVNHYVVETVSEYILTHYDDPTLCLASIASMMKITQRRLGNLFKEVMEVSVADFINETRLTKAAELLTGSEVSVREIVEKVGVLNETYFFSLFKKRFGVTPKEYALQNNVKQLKKSGPHTE</sequence>
<organism evidence="6 7">
    <name type="scientific">Cohnella hashimotonis</name>
    <dbReference type="NCBI Taxonomy" id="2826895"/>
    <lineage>
        <taxon>Bacteria</taxon>
        <taxon>Bacillati</taxon>
        <taxon>Bacillota</taxon>
        <taxon>Bacilli</taxon>
        <taxon>Bacillales</taxon>
        <taxon>Paenibacillaceae</taxon>
        <taxon>Cohnella</taxon>
    </lineage>
</organism>
<dbReference type="InterPro" id="IPR018060">
    <property type="entry name" value="HTH_AraC"/>
</dbReference>
<feature type="transmembrane region" description="Helical" evidence="4">
    <location>
        <begin position="12"/>
        <end position="36"/>
    </location>
</feature>
<name>A0ABT6TQE4_9BACL</name>
<evidence type="ECO:0000313" key="7">
    <source>
        <dbReference type="Proteomes" id="UP001161691"/>
    </source>
</evidence>
<keyword evidence="4" id="KW-1133">Transmembrane helix</keyword>
<evidence type="ECO:0000256" key="3">
    <source>
        <dbReference type="ARBA" id="ARBA00023163"/>
    </source>
</evidence>
<proteinExistence type="predicted"/>
<feature type="domain" description="HTH araC/xylS-type" evidence="5">
    <location>
        <begin position="679"/>
        <end position="778"/>
    </location>
</feature>